<feature type="domain" description="HAMP" evidence="3">
    <location>
        <begin position="100"/>
        <end position="152"/>
    </location>
</feature>
<dbReference type="Gene3D" id="6.10.340.10">
    <property type="match status" value="1"/>
</dbReference>
<proteinExistence type="predicted"/>
<dbReference type="Gene3D" id="3.60.40.10">
    <property type="entry name" value="PPM-type phosphatase domain"/>
    <property type="match status" value="1"/>
</dbReference>
<comment type="caution">
    <text evidence="4">The sequence shown here is derived from an EMBL/GenBank/DDBJ whole genome shotgun (WGS) entry which is preliminary data.</text>
</comment>
<evidence type="ECO:0000256" key="1">
    <source>
        <dbReference type="ARBA" id="ARBA00022801"/>
    </source>
</evidence>
<dbReference type="Pfam" id="PF07228">
    <property type="entry name" value="SpoIIE"/>
    <property type="match status" value="1"/>
</dbReference>
<dbReference type="InterPro" id="IPR003660">
    <property type="entry name" value="HAMP_dom"/>
</dbReference>
<feature type="transmembrane region" description="Helical" evidence="2">
    <location>
        <begin position="73"/>
        <end position="96"/>
    </location>
</feature>
<evidence type="ECO:0000256" key="2">
    <source>
        <dbReference type="SAM" id="Phobius"/>
    </source>
</evidence>
<organism evidence="4 5">
    <name type="scientific">Candidatus Scatavimonas merdigallinarum</name>
    <dbReference type="NCBI Taxonomy" id="2840914"/>
    <lineage>
        <taxon>Bacteria</taxon>
        <taxon>Bacillati</taxon>
        <taxon>Bacillota</taxon>
        <taxon>Clostridia</taxon>
        <taxon>Eubacteriales</taxon>
        <taxon>Oscillospiraceae</taxon>
        <taxon>Oscillospiraceae incertae sedis</taxon>
        <taxon>Candidatus Scatavimonas</taxon>
    </lineage>
</organism>
<dbReference type="SMART" id="SM00304">
    <property type="entry name" value="HAMP"/>
    <property type="match status" value="1"/>
</dbReference>
<reference evidence="4" key="1">
    <citation type="submission" date="2020-10" db="EMBL/GenBank/DDBJ databases">
        <authorList>
            <person name="Gilroy R."/>
        </authorList>
    </citation>
    <scope>NUCLEOTIDE SEQUENCE</scope>
    <source>
        <strain evidence="4">ChiSjej1B19-3389</strain>
    </source>
</reference>
<dbReference type="GO" id="GO:0016791">
    <property type="term" value="F:phosphatase activity"/>
    <property type="evidence" value="ECO:0007669"/>
    <property type="project" value="TreeGrafter"/>
</dbReference>
<dbReference type="GO" id="GO:0007165">
    <property type="term" value="P:signal transduction"/>
    <property type="evidence" value="ECO:0007669"/>
    <property type="project" value="InterPro"/>
</dbReference>
<dbReference type="InterPro" id="IPR036457">
    <property type="entry name" value="PPM-type-like_dom_sf"/>
</dbReference>
<dbReference type="Pfam" id="PF00672">
    <property type="entry name" value="HAMP"/>
    <property type="match status" value="1"/>
</dbReference>
<gene>
    <name evidence="4" type="ORF">IAD32_04330</name>
</gene>
<dbReference type="CDD" id="cd06225">
    <property type="entry name" value="HAMP"/>
    <property type="match status" value="1"/>
</dbReference>
<dbReference type="PANTHER" id="PTHR43156">
    <property type="entry name" value="STAGE II SPORULATION PROTEIN E-RELATED"/>
    <property type="match status" value="1"/>
</dbReference>
<keyword evidence="1" id="KW-0378">Hydrolase</keyword>
<accession>A0A9D1CVI5</accession>
<reference evidence="4" key="2">
    <citation type="journal article" date="2021" name="PeerJ">
        <title>Extensive microbial diversity within the chicken gut microbiome revealed by metagenomics and culture.</title>
        <authorList>
            <person name="Gilroy R."/>
            <person name="Ravi A."/>
            <person name="Getino M."/>
            <person name="Pursley I."/>
            <person name="Horton D.L."/>
            <person name="Alikhan N.F."/>
            <person name="Baker D."/>
            <person name="Gharbi K."/>
            <person name="Hall N."/>
            <person name="Watson M."/>
            <person name="Adriaenssens E.M."/>
            <person name="Foster-Nyarko E."/>
            <person name="Jarju S."/>
            <person name="Secka A."/>
            <person name="Antonio M."/>
            <person name="Oren A."/>
            <person name="Chaudhuri R.R."/>
            <person name="La Ragione R."/>
            <person name="Hildebrand F."/>
            <person name="Pallen M.J."/>
        </authorList>
    </citation>
    <scope>NUCLEOTIDE SEQUENCE</scope>
    <source>
        <strain evidence="4">ChiSjej1B19-3389</strain>
    </source>
</reference>
<keyword evidence="2" id="KW-1133">Transmembrane helix</keyword>
<sequence>MLEKAGRKESGMELVTLDGQLSYVAFSPLSITEWTMVTVMQLNDTSIVAPIETLQENINQITQRTMQDMNGKITMIVAIFVGIALAVTALVIYLSYKFSNRLAYPLLILTDGVRRVSGGDLDFQIHVESDDETAELGEAFNHMTSSLKEYIKNLSRVTAEKERIGAELHVATQIQASMLPCIFPPFPERNEFDIYASMTPAKEVGGDFYDFFLTDDDHLAIVIADVSGKGVPAALFMVVAKILLKNRAQMGASPKEILETVNNQLCEGNTAEMFVTAWLGVYEISTGKLTAANAGHEYPAIKRAGGRFELFRDTHGFVLAGMENVHYREYELELHAGDMLFVYTDGVTEATDVNNALYGTERMLEALNSQPDTIPEELLHQVKADIDFFVGDAPQFDDITMLCLKCEKPVEKPSDDAGH</sequence>
<dbReference type="EMBL" id="DVFW01000024">
    <property type="protein sequence ID" value="HIQ80495.1"/>
    <property type="molecule type" value="Genomic_DNA"/>
</dbReference>
<dbReference type="SUPFAM" id="SSF158472">
    <property type="entry name" value="HAMP domain-like"/>
    <property type="match status" value="1"/>
</dbReference>
<evidence type="ECO:0000313" key="5">
    <source>
        <dbReference type="Proteomes" id="UP000886787"/>
    </source>
</evidence>
<keyword evidence="2" id="KW-0812">Transmembrane</keyword>
<keyword evidence="2" id="KW-0472">Membrane</keyword>
<dbReference type="Proteomes" id="UP000886787">
    <property type="component" value="Unassembled WGS sequence"/>
</dbReference>
<dbReference type="GO" id="GO:0016020">
    <property type="term" value="C:membrane"/>
    <property type="evidence" value="ECO:0007669"/>
    <property type="project" value="InterPro"/>
</dbReference>
<dbReference type="PROSITE" id="PS50885">
    <property type="entry name" value="HAMP"/>
    <property type="match status" value="1"/>
</dbReference>
<dbReference type="SMART" id="SM00331">
    <property type="entry name" value="PP2C_SIG"/>
    <property type="match status" value="1"/>
</dbReference>
<name>A0A9D1CVI5_9FIRM</name>
<dbReference type="InterPro" id="IPR001932">
    <property type="entry name" value="PPM-type_phosphatase-like_dom"/>
</dbReference>
<evidence type="ECO:0000259" key="3">
    <source>
        <dbReference type="PROSITE" id="PS50885"/>
    </source>
</evidence>
<protein>
    <submittedName>
        <fullName evidence="4">SpoIIE family protein phosphatase</fullName>
    </submittedName>
</protein>
<evidence type="ECO:0000313" key="4">
    <source>
        <dbReference type="EMBL" id="HIQ80495.1"/>
    </source>
</evidence>
<dbReference type="SUPFAM" id="SSF81606">
    <property type="entry name" value="PP2C-like"/>
    <property type="match status" value="1"/>
</dbReference>
<dbReference type="PANTHER" id="PTHR43156:SF2">
    <property type="entry name" value="STAGE II SPORULATION PROTEIN E"/>
    <property type="match status" value="1"/>
</dbReference>
<dbReference type="AlphaFoldDB" id="A0A9D1CVI5"/>
<dbReference type="InterPro" id="IPR052016">
    <property type="entry name" value="Bact_Sigma-Reg"/>
</dbReference>